<feature type="transmembrane region" description="Helical" evidence="1">
    <location>
        <begin position="139"/>
        <end position="158"/>
    </location>
</feature>
<dbReference type="EMBL" id="CP073346">
    <property type="protein sequence ID" value="UTW08293.1"/>
    <property type="molecule type" value="Genomic_DNA"/>
</dbReference>
<evidence type="ECO:0000256" key="1">
    <source>
        <dbReference type="SAM" id="Phobius"/>
    </source>
</evidence>
<keyword evidence="1" id="KW-0472">Membrane</keyword>
<dbReference type="RefSeq" id="WP_255838913.1">
    <property type="nucleotide sequence ID" value="NZ_CP073346.1"/>
</dbReference>
<gene>
    <name evidence="2" type="ORF">KDW96_02900</name>
</gene>
<feature type="transmembrane region" description="Helical" evidence="1">
    <location>
        <begin position="109"/>
        <end position="133"/>
    </location>
</feature>
<name>A0ABY5H7I7_9PSED</name>
<protein>
    <submittedName>
        <fullName evidence="2">Uncharacterized protein</fullName>
    </submittedName>
</protein>
<reference evidence="2" key="1">
    <citation type="submission" date="2021-04" db="EMBL/GenBank/DDBJ databases">
        <title>Oceanospirillales bacteria with DddD are important DMSP degraders in coastal seawater.</title>
        <authorList>
            <person name="Liu J."/>
        </authorList>
    </citation>
    <scope>NUCLEOTIDE SEQUENCE</scope>
    <source>
        <strain evidence="2">D13-4</strain>
    </source>
</reference>
<feature type="transmembrane region" description="Helical" evidence="1">
    <location>
        <begin position="77"/>
        <end position="97"/>
    </location>
</feature>
<proteinExistence type="predicted"/>
<keyword evidence="1" id="KW-1133">Transmembrane helix</keyword>
<evidence type="ECO:0000313" key="3">
    <source>
        <dbReference type="Proteomes" id="UP001059672"/>
    </source>
</evidence>
<organism evidence="2 3">
    <name type="scientific">Pseudomonas benzenivorans</name>
    <dbReference type="NCBI Taxonomy" id="556533"/>
    <lineage>
        <taxon>Bacteria</taxon>
        <taxon>Pseudomonadati</taxon>
        <taxon>Pseudomonadota</taxon>
        <taxon>Gammaproteobacteria</taxon>
        <taxon>Pseudomonadales</taxon>
        <taxon>Pseudomonadaceae</taxon>
        <taxon>Pseudomonas</taxon>
    </lineage>
</organism>
<feature type="transmembrane region" description="Helical" evidence="1">
    <location>
        <begin position="9"/>
        <end position="27"/>
    </location>
</feature>
<keyword evidence="3" id="KW-1185">Reference proteome</keyword>
<keyword evidence="1" id="KW-0812">Transmembrane</keyword>
<evidence type="ECO:0000313" key="2">
    <source>
        <dbReference type="EMBL" id="UTW08293.1"/>
    </source>
</evidence>
<sequence length="176" mass="18615">MATSKISRALVGVAAAVYGLLYLYAVGDLDLGPAGWGWSSLPWDWQRLIAQRGPWHFEAIAMLELGHGLVLLSPLNLLLAALLGLLLGANLHGALALRRRPSCSSGARAAWSIGLWPALLAGGACCAPSLLLLVGIPGLGAFVGLFSWLLPLSLTLLIGSRLWQRRRGAPRLLGLL</sequence>
<accession>A0ABY5H7I7</accession>
<dbReference type="Proteomes" id="UP001059672">
    <property type="component" value="Chromosome"/>
</dbReference>